<comment type="caution">
    <text evidence="1">The sequence shown here is derived from an EMBL/GenBank/DDBJ whole genome shotgun (WGS) entry which is preliminary data.</text>
</comment>
<keyword evidence="2" id="KW-1185">Reference proteome</keyword>
<dbReference type="Proteomes" id="UP000789525">
    <property type="component" value="Unassembled WGS sequence"/>
</dbReference>
<evidence type="ECO:0000313" key="1">
    <source>
        <dbReference type="EMBL" id="CAG8564015.1"/>
    </source>
</evidence>
<sequence>MDHDRDDEALTVLAKLHANGDKSDPMVISEYNEIKSNILFEREFSAKSYKELVKSGPENIRRRMILGIFIQIFQQLTGINAIMYYAPQIFTNAGLTSNSSKLLATGVNGIVNVLATIPAILWIDHWGRRPTLTYIIFGSFCVIMAASIFIFYPETKGKSLEEMDHLFDSNPTQRPSTLEKGQVPDNGQDNGKSMGAGDLVTQQQDKVEEESTVADTREVTDAT</sequence>
<organism evidence="1 2">
    <name type="scientific">Acaulospora colombiana</name>
    <dbReference type="NCBI Taxonomy" id="27376"/>
    <lineage>
        <taxon>Eukaryota</taxon>
        <taxon>Fungi</taxon>
        <taxon>Fungi incertae sedis</taxon>
        <taxon>Mucoromycota</taxon>
        <taxon>Glomeromycotina</taxon>
        <taxon>Glomeromycetes</taxon>
        <taxon>Diversisporales</taxon>
        <taxon>Acaulosporaceae</taxon>
        <taxon>Acaulospora</taxon>
    </lineage>
</organism>
<name>A0ACA9M3T1_9GLOM</name>
<dbReference type="EMBL" id="CAJVPT010009692">
    <property type="protein sequence ID" value="CAG8564015.1"/>
    <property type="molecule type" value="Genomic_DNA"/>
</dbReference>
<protein>
    <submittedName>
        <fullName evidence="1">6548_t:CDS:1</fullName>
    </submittedName>
</protein>
<gene>
    <name evidence="1" type="ORF">ACOLOM_LOCUS5344</name>
</gene>
<proteinExistence type="predicted"/>
<evidence type="ECO:0000313" key="2">
    <source>
        <dbReference type="Proteomes" id="UP000789525"/>
    </source>
</evidence>
<accession>A0ACA9M3T1</accession>
<reference evidence="1" key="1">
    <citation type="submission" date="2021-06" db="EMBL/GenBank/DDBJ databases">
        <authorList>
            <person name="Kallberg Y."/>
            <person name="Tangrot J."/>
            <person name="Rosling A."/>
        </authorList>
    </citation>
    <scope>NUCLEOTIDE SEQUENCE</scope>
    <source>
        <strain evidence="1">CL356</strain>
    </source>
</reference>